<dbReference type="PROSITE" id="PS51832">
    <property type="entry name" value="HD_GYP"/>
    <property type="match status" value="1"/>
</dbReference>
<dbReference type="PANTHER" id="PTHR45228">
    <property type="entry name" value="CYCLIC DI-GMP PHOSPHODIESTERASE TM_0186-RELATED"/>
    <property type="match status" value="1"/>
</dbReference>
<dbReference type="GO" id="GO:0008081">
    <property type="term" value="F:phosphoric diester hydrolase activity"/>
    <property type="evidence" value="ECO:0007669"/>
    <property type="project" value="UniProtKB-ARBA"/>
</dbReference>
<dbReference type="RefSeq" id="WP_252459922.1">
    <property type="nucleotide sequence ID" value="NZ_JAMHFX010000180.1"/>
</dbReference>
<keyword evidence="1" id="KW-0472">Membrane</keyword>
<comment type="caution">
    <text evidence="4">The sequence shown here is derived from an EMBL/GenBank/DDBJ whole genome shotgun (WGS) entry which is preliminary data.</text>
</comment>
<dbReference type="InterPro" id="IPR037522">
    <property type="entry name" value="HD_GYP_dom"/>
</dbReference>
<dbReference type="PROSITE" id="PS50885">
    <property type="entry name" value="HAMP"/>
    <property type="match status" value="1"/>
</dbReference>
<evidence type="ECO:0000259" key="3">
    <source>
        <dbReference type="PROSITE" id="PS51832"/>
    </source>
</evidence>
<reference evidence="4" key="1">
    <citation type="submission" date="2022-05" db="EMBL/GenBank/DDBJ databases">
        <authorList>
            <person name="Yi M."/>
        </authorList>
    </citation>
    <scope>NUCLEOTIDE SEQUENCE</scope>
    <source>
        <strain evidence="4">DS2</strain>
    </source>
</reference>
<dbReference type="PANTHER" id="PTHR45228:SF5">
    <property type="entry name" value="CYCLIC DI-GMP PHOSPHODIESTERASE VC_1348-RELATED"/>
    <property type="match status" value="1"/>
</dbReference>
<dbReference type="EMBL" id="JAMHFX010000180">
    <property type="protein sequence ID" value="MCO1621860.1"/>
    <property type="molecule type" value="Genomic_DNA"/>
</dbReference>
<reference evidence="4" key="2">
    <citation type="submission" date="2023-08" db="EMBL/GenBank/DDBJ databases">
        <title>Isolation, Identification, Denitrification Characteristics of A Highly Efficient Aerobic Denitrifying Bacterial Strain DS2.</title>
        <authorList>
            <person name="Wang H."/>
        </authorList>
    </citation>
    <scope>NUCLEOTIDE SEQUENCE</scope>
    <source>
        <strain evidence="4">DS2</strain>
    </source>
</reference>
<sequence length="970" mass="108000">MGCVSTRRVVGNTGRGISLQWLVALAIVLGMLLLGAALAWQGYRGIRQTLVAAAGDAAQQVAKTIDERARRLIEPAQSSIRLLAHNTTLHTQAQRMDRLPQLVEMLDANRMLSAAYLGYPSGEFLLVRRLRDPQLMQRFAAPPGTAFLVQSVSRGEGAKVQGEWRFYDRALKLLQARAKPEYRFDPRLRPWFAEATVQSATVLTRPYVFFTTREVGLTMAQRSVDGGAVIGLDVSVNDLASEIQDLRMTPGTEIVVVDDQGDVVAYPDPQRAIVHDGQGVRLSRVAELGAPSLARLYADLPTGNQPQPYQVDGQTWYGIRVQLTTLAGHDLQVLIAVPGHELLVGARKVLFEQLLWTVALMAVLLVLGGVLGRRIGRPLRLLREQVQGLASFDFSREVGVHSRVSEVRELSRVLSRMAGTIRHYQAITLTLSRERNLERMLDGVLSHLVEAAGGDAGVVYLYDAEQALLRLAASCRGEQYPSELAVDEGARQHLAIAVTRALGLHERSLAVVLNDRNQALLGILVLQMDEEQAQEQEQAQERVGEAFRCFVGELSGVAAVAIETRQLVEAQQCLLDAMIKLLADAIDAKSPYTGGHCERVPQLAQMLLDQAVAADNGPFASFSMTEAERYEFRVAAWLHDCGKVTSPEYVVDKATKLETLYNRIHEVRMRFEVLWRDAELAYWQGMASGVDQQVLKAALSRSQAELQDDFAFVAQANIGGEFMQDTDIQRLQVIGKRRWLRHFDNRLGISRDEAERLVGVPQPALPTEEPLLADRPEHCVPWGTRTPPVVKDDPRNIWGFDMHLPGHASNYGELYNLSIRRGTLTDEERFKINEHIVQTIIMLSALPLPRQLKRVPDIAGNHHEKMNGSGYPRRLGGQDLGVAERVMAIADIFEALTAADRPYKPPKTLSESVKILVAMAREGHVDDQLLQLFLCSGVYRQYAERFLRTEQIDEVDVAYWLEQIQEHSAA</sequence>
<keyword evidence="1" id="KW-0812">Transmembrane</keyword>
<proteinExistence type="predicted"/>
<dbReference type="SUPFAM" id="SSF103190">
    <property type="entry name" value="Sensory domain-like"/>
    <property type="match status" value="1"/>
</dbReference>
<dbReference type="Proteomes" id="UP001202943">
    <property type="component" value="Unassembled WGS sequence"/>
</dbReference>
<dbReference type="AlphaFoldDB" id="A0AAW5HL57"/>
<keyword evidence="1" id="KW-1133">Transmembrane helix</keyword>
<gene>
    <name evidence="4" type="ORF">M8C81_14755</name>
</gene>
<dbReference type="InterPro" id="IPR052020">
    <property type="entry name" value="Cyclic_di-GMP/3'3'-cGAMP_PDE"/>
</dbReference>
<dbReference type="SUPFAM" id="SSF109604">
    <property type="entry name" value="HD-domain/PDEase-like"/>
    <property type="match status" value="2"/>
</dbReference>
<dbReference type="GO" id="GO:0007165">
    <property type="term" value="P:signal transduction"/>
    <property type="evidence" value="ECO:0007669"/>
    <property type="project" value="InterPro"/>
</dbReference>
<dbReference type="SUPFAM" id="SSF55781">
    <property type="entry name" value="GAF domain-like"/>
    <property type="match status" value="2"/>
</dbReference>
<organism evidence="4 5">
    <name type="scientific">Pseudomonas putida</name>
    <name type="common">Arthrobacter siderocapsulatus</name>
    <dbReference type="NCBI Taxonomy" id="303"/>
    <lineage>
        <taxon>Bacteria</taxon>
        <taxon>Pseudomonadati</taxon>
        <taxon>Pseudomonadota</taxon>
        <taxon>Gammaproteobacteria</taxon>
        <taxon>Pseudomonadales</taxon>
        <taxon>Pseudomonadaceae</taxon>
        <taxon>Pseudomonas</taxon>
    </lineage>
</organism>
<dbReference type="SMART" id="SM00471">
    <property type="entry name" value="HDc"/>
    <property type="match status" value="1"/>
</dbReference>
<name>A0AAW5HL57_PSEPU</name>
<dbReference type="Gene3D" id="3.30.450.20">
    <property type="entry name" value="PAS domain"/>
    <property type="match status" value="2"/>
</dbReference>
<dbReference type="Pfam" id="PF13487">
    <property type="entry name" value="HD_5"/>
    <property type="match status" value="1"/>
</dbReference>
<dbReference type="Gene3D" id="1.10.3210.10">
    <property type="entry name" value="Hypothetical protein af1432"/>
    <property type="match status" value="2"/>
</dbReference>
<evidence type="ECO:0000313" key="4">
    <source>
        <dbReference type="EMBL" id="MCO1621860.1"/>
    </source>
</evidence>
<feature type="domain" description="HAMP" evidence="2">
    <location>
        <begin position="373"/>
        <end position="426"/>
    </location>
</feature>
<dbReference type="CDD" id="cd00077">
    <property type="entry name" value="HDc"/>
    <property type="match status" value="1"/>
</dbReference>
<dbReference type="CDD" id="cd06225">
    <property type="entry name" value="HAMP"/>
    <property type="match status" value="1"/>
</dbReference>
<evidence type="ECO:0000259" key="2">
    <source>
        <dbReference type="PROSITE" id="PS50885"/>
    </source>
</evidence>
<feature type="transmembrane region" description="Helical" evidence="1">
    <location>
        <begin position="21"/>
        <end position="40"/>
    </location>
</feature>
<evidence type="ECO:0000256" key="1">
    <source>
        <dbReference type="SAM" id="Phobius"/>
    </source>
</evidence>
<dbReference type="InterPro" id="IPR003660">
    <property type="entry name" value="HAMP_dom"/>
</dbReference>
<accession>A0AAW5HL57</accession>
<dbReference type="Gene3D" id="6.10.340.10">
    <property type="match status" value="1"/>
</dbReference>
<dbReference type="GO" id="GO:0016020">
    <property type="term" value="C:membrane"/>
    <property type="evidence" value="ECO:0007669"/>
    <property type="project" value="InterPro"/>
</dbReference>
<feature type="domain" description="HD-GYP" evidence="3">
    <location>
        <begin position="747"/>
        <end position="949"/>
    </location>
</feature>
<dbReference type="InterPro" id="IPR003607">
    <property type="entry name" value="HD/PDEase_dom"/>
</dbReference>
<protein>
    <submittedName>
        <fullName evidence="4">Phosphohydrolase</fullName>
    </submittedName>
</protein>
<dbReference type="SMART" id="SM00304">
    <property type="entry name" value="HAMP"/>
    <property type="match status" value="1"/>
</dbReference>
<evidence type="ECO:0000313" key="5">
    <source>
        <dbReference type="Proteomes" id="UP001202943"/>
    </source>
</evidence>
<dbReference type="InterPro" id="IPR029151">
    <property type="entry name" value="Sensor-like_sf"/>
</dbReference>